<dbReference type="InParanoid" id="E4Y3P5"/>
<dbReference type="Proteomes" id="UP000001307">
    <property type="component" value="Unassembled WGS sequence"/>
</dbReference>
<protein>
    <recommendedName>
        <fullName evidence="3">Sulfotransferase</fullName>
    </recommendedName>
</protein>
<feature type="non-terminal residue" evidence="1">
    <location>
        <position position="224"/>
    </location>
</feature>
<dbReference type="PANTHER" id="PTHR36978">
    <property type="entry name" value="P-LOOP CONTAINING NUCLEOTIDE TRIPHOSPHATE HYDROLASE"/>
    <property type="match status" value="1"/>
</dbReference>
<dbReference type="AlphaFoldDB" id="E4Y3P5"/>
<dbReference type="InterPro" id="IPR040632">
    <property type="entry name" value="Sulfotransfer_4"/>
</dbReference>
<proteinExistence type="predicted"/>
<evidence type="ECO:0000313" key="2">
    <source>
        <dbReference type="Proteomes" id="UP000001307"/>
    </source>
</evidence>
<accession>E4Y3P5</accession>
<dbReference type="EMBL" id="FN654220">
    <property type="protein sequence ID" value="CBY16441.1"/>
    <property type="molecule type" value="Genomic_DNA"/>
</dbReference>
<gene>
    <name evidence="1" type="ORF">GSOID_T00001606001</name>
</gene>
<dbReference type="PANTHER" id="PTHR36978:SF4">
    <property type="entry name" value="P-LOOP CONTAINING NUCLEOSIDE TRIPHOSPHATE HYDROLASE PROTEIN"/>
    <property type="match status" value="1"/>
</dbReference>
<dbReference type="Pfam" id="PF17784">
    <property type="entry name" value="Sulfotransfer_4"/>
    <property type="match status" value="1"/>
</dbReference>
<dbReference type="SUPFAM" id="SSF52540">
    <property type="entry name" value="P-loop containing nucleoside triphosphate hydrolases"/>
    <property type="match status" value="1"/>
</dbReference>
<sequence length="224" mass="26449">MEIICAGVNKTATKSCTLALRELGINVADYGETMFYLTDIWTQYLEGRATIEEVIEEYRKQGFQGNQDFPGNIYWEDLFNASPNCRVILTERDNADVWNKSFVAFLRKEYSTKPYSFWLNQRMITARWFGEKIGKMFDITNHCFRKALLRTANWSRDGPFIPAPLHMLWPNKHLDNFESAIIEGKSYYREHNERVKKIVPKDRLLIWNVKDGWEPLCKFLNKDI</sequence>
<dbReference type="Gene3D" id="3.40.50.300">
    <property type="entry name" value="P-loop containing nucleotide triphosphate hydrolases"/>
    <property type="match status" value="1"/>
</dbReference>
<keyword evidence="2" id="KW-1185">Reference proteome</keyword>
<evidence type="ECO:0008006" key="3">
    <source>
        <dbReference type="Google" id="ProtNLM"/>
    </source>
</evidence>
<dbReference type="OrthoDB" id="272681at2759"/>
<reference evidence="1 2" key="1">
    <citation type="journal article" date="2010" name="Science">
        <title>Plasticity of animal genome architecture unmasked by rapid evolution of a pelagic tunicate.</title>
        <authorList>
            <person name="Denoeud F."/>
            <person name="Henriet S."/>
            <person name="Mungpakdee S."/>
            <person name="Aury J.M."/>
            <person name="Da Silva C."/>
            <person name="Brinkmann H."/>
            <person name="Mikhaleva J."/>
            <person name="Olsen L.C."/>
            <person name="Jubin C."/>
            <person name="Canestro C."/>
            <person name="Bouquet J.M."/>
            <person name="Danks G."/>
            <person name="Poulain J."/>
            <person name="Campsteijn C."/>
            <person name="Adamski M."/>
            <person name="Cross I."/>
            <person name="Yadetie F."/>
            <person name="Muffato M."/>
            <person name="Louis A."/>
            <person name="Butcher S."/>
            <person name="Tsagkogeorga G."/>
            <person name="Konrad A."/>
            <person name="Singh S."/>
            <person name="Jensen M.F."/>
            <person name="Cong E.H."/>
            <person name="Eikeseth-Otteraa H."/>
            <person name="Noel B."/>
            <person name="Anthouard V."/>
            <person name="Porcel B.M."/>
            <person name="Kachouri-Lafond R."/>
            <person name="Nishino A."/>
            <person name="Ugolini M."/>
            <person name="Chourrout P."/>
            <person name="Nishida H."/>
            <person name="Aasland R."/>
            <person name="Huzurbazar S."/>
            <person name="Westhof E."/>
            <person name="Delsuc F."/>
            <person name="Lehrach H."/>
            <person name="Reinhardt R."/>
            <person name="Weissenbach J."/>
            <person name="Roy S.W."/>
            <person name="Artiguenave F."/>
            <person name="Postlethwait J.H."/>
            <person name="Manak J.R."/>
            <person name="Thompson E.M."/>
            <person name="Jaillon O."/>
            <person name="Du Pasquier L."/>
            <person name="Boudinot P."/>
            <person name="Liberles D.A."/>
            <person name="Volff J.N."/>
            <person name="Philippe H."/>
            <person name="Lenhard B."/>
            <person name="Roest Crollius H."/>
            <person name="Wincker P."/>
            <person name="Chourrout D."/>
        </authorList>
    </citation>
    <scope>NUCLEOTIDE SEQUENCE [LARGE SCALE GENOMIC DNA]</scope>
</reference>
<organism evidence="1 2">
    <name type="scientific">Oikopleura dioica</name>
    <name type="common">Tunicate</name>
    <dbReference type="NCBI Taxonomy" id="34765"/>
    <lineage>
        <taxon>Eukaryota</taxon>
        <taxon>Metazoa</taxon>
        <taxon>Chordata</taxon>
        <taxon>Tunicata</taxon>
        <taxon>Appendicularia</taxon>
        <taxon>Copelata</taxon>
        <taxon>Oikopleuridae</taxon>
        <taxon>Oikopleura</taxon>
    </lineage>
</organism>
<evidence type="ECO:0000313" key="1">
    <source>
        <dbReference type="EMBL" id="CBY16441.1"/>
    </source>
</evidence>
<dbReference type="InterPro" id="IPR027417">
    <property type="entry name" value="P-loop_NTPase"/>
</dbReference>
<name>E4Y3P5_OIKDI</name>